<evidence type="ECO:0000313" key="7">
    <source>
        <dbReference type="EMBL" id="OGI83498.1"/>
    </source>
</evidence>
<accession>A0A1F6WNP3</accession>
<dbReference type="EMBL" id="MFUQ01000016">
    <property type="protein sequence ID" value="OGI83498.1"/>
    <property type="molecule type" value="Genomic_DNA"/>
</dbReference>
<dbReference type="STRING" id="1801766.A2997_00745"/>
<organism evidence="7 8">
    <name type="scientific">Candidatus Nomurabacteria bacterium RIFCSPLOWO2_01_FULL_36_10b</name>
    <dbReference type="NCBI Taxonomy" id="1801766"/>
    <lineage>
        <taxon>Bacteria</taxon>
        <taxon>Candidatus Nomuraibacteriota</taxon>
    </lineage>
</organism>
<evidence type="ECO:0000256" key="2">
    <source>
        <dbReference type="ARBA" id="ARBA00022679"/>
    </source>
</evidence>
<gene>
    <name evidence="7" type="ORF">A2997_00745</name>
</gene>
<keyword evidence="2" id="KW-0808">Transferase</keyword>
<feature type="transmembrane region" description="Helical" evidence="6">
    <location>
        <begin position="71"/>
        <end position="91"/>
    </location>
</feature>
<evidence type="ECO:0000313" key="8">
    <source>
        <dbReference type="Proteomes" id="UP000179448"/>
    </source>
</evidence>
<dbReference type="InterPro" id="IPR000715">
    <property type="entry name" value="Glycosyl_transferase_4"/>
</dbReference>
<keyword evidence="4 6" id="KW-1133">Transmembrane helix</keyword>
<feature type="transmembrane region" description="Helical" evidence="6">
    <location>
        <begin position="111"/>
        <end position="130"/>
    </location>
</feature>
<feature type="transmembrane region" description="Helical" evidence="6">
    <location>
        <begin position="151"/>
        <end position="169"/>
    </location>
</feature>
<reference evidence="7 8" key="1">
    <citation type="journal article" date="2016" name="Nat. Commun.">
        <title>Thousands of microbial genomes shed light on interconnected biogeochemical processes in an aquifer system.</title>
        <authorList>
            <person name="Anantharaman K."/>
            <person name="Brown C.T."/>
            <person name="Hug L.A."/>
            <person name="Sharon I."/>
            <person name="Castelle C.J."/>
            <person name="Probst A.J."/>
            <person name="Thomas B.C."/>
            <person name="Singh A."/>
            <person name="Wilkins M.J."/>
            <person name="Karaoz U."/>
            <person name="Brodie E.L."/>
            <person name="Williams K.H."/>
            <person name="Hubbard S.S."/>
            <person name="Banfield J.F."/>
        </authorList>
    </citation>
    <scope>NUCLEOTIDE SEQUENCE [LARGE SCALE GENOMIC DNA]</scope>
</reference>
<comment type="caution">
    <text evidence="7">The sequence shown here is derived from an EMBL/GenBank/DDBJ whole genome shotgun (WGS) entry which is preliminary data.</text>
</comment>
<feature type="transmembrane region" description="Helical" evidence="6">
    <location>
        <begin position="175"/>
        <end position="201"/>
    </location>
</feature>
<feature type="transmembrane region" description="Helical" evidence="6">
    <location>
        <begin position="12"/>
        <end position="31"/>
    </location>
</feature>
<evidence type="ECO:0000256" key="5">
    <source>
        <dbReference type="ARBA" id="ARBA00023136"/>
    </source>
</evidence>
<evidence type="ECO:0000256" key="3">
    <source>
        <dbReference type="ARBA" id="ARBA00022692"/>
    </source>
</evidence>
<dbReference type="Proteomes" id="UP000179448">
    <property type="component" value="Unassembled WGS sequence"/>
</dbReference>
<evidence type="ECO:0000256" key="6">
    <source>
        <dbReference type="SAM" id="Phobius"/>
    </source>
</evidence>
<keyword evidence="3 6" id="KW-0812">Transmembrane</keyword>
<feature type="transmembrane region" description="Helical" evidence="6">
    <location>
        <begin position="340"/>
        <end position="357"/>
    </location>
</feature>
<dbReference type="GO" id="GO:0044038">
    <property type="term" value="P:cell wall macromolecule biosynthetic process"/>
    <property type="evidence" value="ECO:0007669"/>
    <property type="project" value="TreeGrafter"/>
</dbReference>
<feature type="transmembrane region" description="Helical" evidence="6">
    <location>
        <begin position="213"/>
        <end position="231"/>
    </location>
</feature>
<evidence type="ECO:0008006" key="9">
    <source>
        <dbReference type="Google" id="ProtNLM"/>
    </source>
</evidence>
<feature type="transmembrane region" description="Helical" evidence="6">
    <location>
        <begin position="287"/>
        <end position="308"/>
    </location>
</feature>
<proteinExistence type="predicted"/>
<evidence type="ECO:0000256" key="4">
    <source>
        <dbReference type="ARBA" id="ARBA00022989"/>
    </source>
</evidence>
<dbReference type="PANTHER" id="PTHR22926">
    <property type="entry name" value="PHOSPHO-N-ACETYLMURAMOYL-PENTAPEPTIDE-TRANSFERASE"/>
    <property type="match status" value="1"/>
</dbReference>
<protein>
    <recommendedName>
        <fullName evidence="9">Phospho-N-acetylmuramoyl-pentapeptide-transferase</fullName>
    </recommendedName>
</protein>
<dbReference type="AlphaFoldDB" id="A0A1F6WNP3"/>
<feature type="transmembrane region" description="Helical" evidence="6">
    <location>
        <begin position="261"/>
        <end position="281"/>
    </location>
</feature>
<keyword evidence="5 6" id="KW-0472">Membrane</keyword>
<dbReference type="GO" id="GO:0016780">
    <property type="term" value="F:phosphotransferase activity, for other substituted phosphate groups"/>
    <property type="evidence" value="ECO:0007669"/>
    <property type="project" value="InterPro"/>
</dbReference>
<sequence length="358" mass="40493">MISPILKVFLPSLLTFLIGVFLTPYLTTWMYKQRLWKKLAREDNNPDEISVAYASVHNVEQEVRTPRVGGVIIWVSVVLTTIILYGIATIIPADFSIELDYLSFNQTLLPMITLLFGGIFGLFEDFLEINPDWLSRFRTGLDPHHTINSKYLISMVLIVAGVFGFWFYSKLDYHSIFIPILGVWNIGWWFIPYFIIMMLGVFSSRVIDGIDGLAGGVMSIIYGAFGIIGLIQHQYDIAALCFVIAGALLVFLWFNVPPARFYMGETGMMALVLTLPIIAFLLDKSLWIIIIGFPLVATAFSSFIQIISKKYFGKKIFRIAPLHHHFQAIGWSSPKVVMRYWIFSLIAAITGVLLVLVG</sequence>
<dbReference type="GO" id="GO:0071555">
    <property type="term" value="P:cell wall organization"/>
    <property type="evidence" value="ECO:0007669"/>
    <property type="project" value="TreeGrafter"/>
</dbReference>
<dbReference type="GO" id="GO:0005886">
    <property type="term" value="C:plasma membrane"/>
    <property type="evidence" value="ECO:0007669"/>
    <property type="project" value="TreeGrafter"/>
</dbReference>
<dbReference type="Pfam" id="PF00953">
    <property type="entry name" value="Glycos_transf_4"/>
    <property type="match status" value="1"/>
</dbReference>
<name>A0A1F6WNP3_9BACT</name>
<feature type="transmembrane region" description="Helical" evidence="6">
    <location>
        <begin position="237"/>
        <end position="254"/>
    </location>
</feature>
<comment type="subcellular location">
    <subcellularLocation>
        <location evidence="1">Membrane</location>
        <topology evidence="1">Multi-pass membrane protein</topology>
    </subcellularLocation>
</comment>
<evidence type="ECO:0000256" key="1">
    <source>
        <dbReference type="ARBA" id="ARBA00004141"/>
    </source>
</evidence>
<dbReference type="PANTHER" id="PTHR22926:SF5">
    <property type="entry name" value="PHOSPHO-N-ACETYLMURAMOYL-PENTAPEPTIDE-TRANSFERASE HOMOLOG"/>
    <property type="match status" value="1"/>
</dbReference>